<evidence type="ECO:0000313" key="1">
    <source>
        <dbReference type="EMBL" id="MFB9094989.1"/>
    </source>
</evidence>
<evidence type="ECO:0000313" key="2">
    <source>
        <dbReference type="Proteomes" id="UP001589607"/>
    </source>
</evidence>
<accession>A0ABV5GHY5</accession>
<reference evidence="1 2" key="1">
    <citation type="submission" date="2024-09" db="EMBL/GenBank/DDBJ databases">
        <authorList>
            <person name="Sun Q."/>
            <person name="Mori K."/>
        </authorList>
    </citation>
    <scope>NUCLEOTIDE SEQUENCE [LARGE SCALE GENOMIC DNA]</scope>
    <source>
        <strain evidence="1 2">CECT 7955</strain>
    </source>
</reference>
<dbReference type="Proteomes" id="UP001589607">
    <property type="component" value="Unassembled WGS sequence"/>
</dbReference>
<dbReference type="EMBL" id="JBHMEY010000001">
    <property type="protein sequence ID" value="MFB9094989.1"/>
    <property type="molecule type" value="Genomic_DNA"/>
</dbReference>
<keyword evidence="2" id="KW-1185">Reference proteome</keyword>
<sequence>MQYNKYNFHKYTFCVFNEVENEAIDGLKLSYQSKSGSSYYFTNDGVFRVSNHWGRAANCRWRLQSKAKNTNQVNRIGYANWSDFYSNNEQGKFFYITVNKEDKEVDFQHKDNPNYSKDVVLRNAAATAKRIQLIREVLLEENWSKYLTFDDLDELRNKIIELLIKTDDSFIKIKQKFS</sequence>
<protein>
    <submittedName>
        <fullName evidence="1">Uncharacterized protein</fullName>
    </submittedName>
</protein>
<organism evidence="1 2">
    <name type="scientific">Flavobacterium jumunjinense</name>
    <dbReference type="NCBI Taxonomy" id="998845"/>
    <lineage>
        <taxon>Bacteria</taxon>
        <taxon>Pseudomonadati</taxon>
        <taxon>Bacteroidota</taxon>
        <taxon>Flavobacteriia</taxon>
        <taxon>Flavobacteriales</taxon>
        <taxon>Flavobacteriaceae</taxon>
        <taxon>Flavobacterium</taxon>
    </lineage>
</organism>
<name>A0ABV5GHY5_9FLAO</name>
<gene>
    <name evidence="1" type="ORF">ACFFVF_00550</name>
</gene>
<proteinExistence type="predicted"/>
<comment type="caution">
    <text evidence="1">The sequence shown here is derived from an EMBL/GenBank/DDBJ whole genome shotgun (WGS) entry which is preliminary data.</text>
</comment>
<dbReference type="RefSeq" id="WP_236454657.1">
    <property type="nucleotide sequence ID" value="NZ_CBCSGE010000007.1"/>
</dbReference>